<dbReference type="AlphaFoldDB" id="A0AAV9CW84"/>
<name>A0AAV9CW84_ACOCL</name>
<organism evidence="2 3">
    <name type="scientific">Acorus calamus</name>
    <name type="common">Sweet flag</name>
    <dbReference type="NCBI Taxonomy" id="4465"/>
    <lineage>
        <taxon>Eukaryota</taxon>
        <taxon>Viridiplantae</taxon>
        <taxon>Streptophyta</taxon>
        <taxon>Embryophyta</taxon>
        <taxon>Tracheophyta</taxon>
        <taxon>Spermatophyta</taxon>
        <taxon>Magnoliopsida</taxon>
        <taxon>Liliopsida</taxon>
        <taxon>Acoraceae</taxon>
        <taxon>Acorus</taxon>
    </lineage>
</organism>
<reference evidence="2" key="2">
    <citation type="submission" date="2023-06" db="EMBL/GenBank/DDBJ databases">
        <authorList>
            <person name="Ma L."/>
            <person name="Liu K.-W."/>
            <person name="Li Z."/>
            <person name="Hsiao Y.-Y."/>
            <person name="Qi Y."/>
            <person name="Fu T."/>
            <person name="Tang G."/>
            <person name="Zhang D."/>
            <person name="Sun W.-H."/>
            <person name="Liu D.-K."/>
            <person name="Li Y."/>
            <person name="Chen G.-Z."/>
            <person name="Liu X.-D."/>
            <person name="Liao X.-Y."/>
            <person name="Jiang Y.-T."/>
            <person name="Yu X."/>
            <person name="Hao Y."/>
            <person name="Huang J."/>
            <person name="Zhao X.-W."/>
            <person name="Ke S."/>
            <person name="Chen Y.-Y."/>
            <person name="Wu W.-L."/>
            <person name="Hsu J.-L."/>
            <person name="Lin Y.-F."/>
            <person name="Huang M.-D."/>
            <person name="Li C.-Y."/>
            <person name="Huang L."/>
            <person name="Wang Z.-W."/>
            <person name="Zhao X."/>
            <person name="Zhong W.-Y."/>
            <person name="Peng D.-H."/>
            <person name="Ahmad S."/>
            <person name="Lan S."/>
            <person name="Zhang J.-S."/>
            <person name="Tsai W.-C."/>
            <person name="Van De Peer Y."/>
            <person name="Liu Z.-J."/>
        </authorList>
    </citation>
    <scope>NUCLEOTIDE SEQUENCE</scope>
    <source>
        <strain evidence="2">CP</strain>
        <tissue evidence="2">Leaves</tissue>
    </source>
</reference>
<accession>A0AAV9CW84</accession>
<gene>
    <name evidence="2" type="ORF">QJS10_CPB17g02347</name>
</gene>
<comment type="caution">
    <text evidence="2">The sequence shown here is derived from an EMBL/GenBank/DDBJ whole genome shotgun (WGS) entry which is preliminary data.</text>
</comment>
<feature type="compositionally biased region" description="Basic residues" evidence="1">
    <location>
        <begin position="164"/>
        <end position="178"/>
    </location>
</feature>
<feature type="compositionally biased region" description="Polar residues" evidence="1">
    <location>
        <begin position="190"/>
        <end position="204"/>
    </location>
</feature>
<keyword evidence="3" id="KW-1185">Reference proteome</keyword>
<sequence>MKRGTMVTIREIQKVEMVERGVVLDSSDEDIEDENAMSLASPGFQQEQLAPDSTCNAENLTGKGCVNLEEQKSIKLEIKTLKEAGTPPVLLPKDEMNGHVKPSQHGSDSILFFLIDLSTLHLTCVLRCDCGQRFDCLGVMNEAGEEPQVPNNQQSKEMKIKIKIKMKNKPHPLHHNQTHHPDPSVPCPASATSTGPPIPTTHGS</sequence>
<dbReference type="Proteomes" id="UP001180020">
    <property type="component" value="Unassembled WGS sequence"/>
</dbReference>
<evidence type="ECO:0000313" key="2">
    <source>
        <dbReference type="EMBL" id="KAK1292786.1"/>
    </source>
</evidence>
<protein>
    <submittedName>
        <fullName evidence="2">Uncharacterized protein</fullName>
    </submittedName>
</protein>
<evidence type="ECO:0000313" key="3">
    <source>
        <dbReference type="Proteomes" id="UP001180020"/>
    </source>
</evidence>
<feature type="region of interest" description="Disordered" evidence="1">
    <location>
        <begin position="164"/>
        <end position="204"/>
    </location>
</feature>
<proteinExistence type="predicted"/>
<reference evidence="2" key="1">
    <citation type="journal article" date="2023" name="Nat. Commun.">
        <title>Diploid and tetraploid genomes of Acorus and the evolution of monocots.</title>
        <authorList>
            <person name="Ma L."/>
            <person name="Liu K.W."/>
            <person name="Li Z."/>
            <person name="Hsiao Y.Y."/>
            <person name="Qi Y."/>
            <person name="Fu T."/>
            <person name="Tang G.D."/>
            <person name="Zhang D."/>
            <person name="Sun W.H."/>
            <person name="Liu D.K."/>
            <person name="Li Y."/>
            <person name="Chen G.Z."/>
            <person name="Liu X.D."/>
            <person name="Liao X.Y."/>
            <person name="Jiang Y.T."/>
            <person name="Yu X."/>
            <person name="Hao Y."/>
            <person name="Huang J."/>
            <person name="Zhao X.W."/>
            <person name="Ke S."/>
            <person name="Chen Y.Y."/>
            <person name="Wu W.L."/>
            <person name="Hsu J.L."/>
            <person name="Lin Y.F."/>
            <person name="Huang M.D."/>
            <person name="Li C.Y."/>
            <person name="Huang L."/>
            <person name="Wang Z.W."/>
            <person name="Zhao X."/>
            <person name="Zhong W.Y."/>
            <person name="Peng D.H."/>
            <person name="Ahmad S."/>
            <person name="Lan S."/>
            <person name="Zhang J.S."/>
            <person name="Tsai W.C."/>
            <person name="Van de Peer Y."/>
            <person name="Liu Z.J."/>
        </authorList>
    </citation>
    <scope>NUCLEOTIDE SEQUENCE</scope>
    <source>
        <strain evidence="2">CP</strain>
    </source>
</reference>
<dbReference type="EMBL" id="JAUJYO010000017">
    <property type="protein sequence ID" value="KAK1292786.1"/>
    <property type="molecule type" value="Genomic_DNA"/>
</dbReference>
<evidence type="ECO:0000256" key="1">
    <source>
        <dbReference type="SAM" id="MobiDB-lite"/>
    </source>
</evidence>